<sequence length="209" mass="23575">MPPFIRLYASTDHAAIERICLLTANNGTSAEGIYTLGENLMANLFAHPYTHFHPDLAFVLDNGEGEAVGYILGTPDTPAFVQKWSAEWIEKFPQYPPTPMDLPTPTPDEIMLGLFHHPERLILPEVADYPAHLHIDLLPPFQGKGWGREFMKTFLGALKEKGVEKVHLSMVTANVKARGFYDRMGFEVIEVPEPGVLTYLGRRTEWKEQ</sequence>
<proteinExistence type="predicted"/>
<dbReference type="InterPro" id="IPR000182">
    <property type="entry name" value="GNAT_dom"/>
</dbReference>
<dbReference type="Gene3D" id="3.40.630.30">
    <property type="match status" value="1"/>
</dbReference>
<dbReference type="PANTHER" id="PTHR13170">
    <property type="entry name" value="O-GLCNACASE"/>
    <property type="match status" value="1"/>
</dbReference>
<dbReference type="GO" id="GO:0009100">
    <property type="term" value="P:glycoprotein metabolic process"/>
    <property type="evidence" value="ECO:0007669"/>
    <property type="project" value="TreeGrafter"/>
</dbReference>
<dbReference type="InterPro" id="IPR016181">
    <property type="entry name" value="Acyl_CoA_acyltransferase"/>
</dbReference>
<dbReference type="InterPro" id="IPR051822">
    <property type="entry name" value="Glycosyl_Hydrolase_84"/>
</dbReference>
<name>A0AAD5SA17_9FUNG</name>
<accession>A0AAD5SA17</accession>
<reference evidence="2" key="1">
    <citation type="submission" date="2020-05" db="EMBL/GenBank/DDBJ databases">
        <title>Phylogenomic resolution of chytrid fungi.</title>
        <authorList>
            <person name="Stajich J.E."/>
            <person name="Amses K."/>
            <person name="Simmons R."/>
            <person name="Seto K."/>
            <person name="Myers J."/>
            <person name="Bonds A."/>
            <person name="Quandt C.A."/>
            <person name="Barry K."/>
            <person name="Liu P."/>
            <person name="Grigoriev I."/>
            <person name="Longcore J.E."/>
            <person name="James T.Y."/>
        </authorList>
    </citation>
    <scope>NUCLEOTIDE SEQUENCE</scope>
    <source>
        <strain evidence="2">JEL0318</strain>
    </source>
</reference>
<dbReference type="GO" id="GO:0016231">
    <property type="term" value="F:beta-N-acetylglucosaminidase activity"/>
    <property type="evidence" value="ECO:0007669"/>
    <property type="project" value="TreeGrafter"/>
</dbReference>
<dbReference type="PROSITE" id="PS51186">
    <property type="entry name" value="GNAT"/>
    <property type="match status" value="1"/>
</dbReference>
<protein>
    <recommendedName>
        <fullName evidence="1">N-acetyltransferase domain-containing protein</fullName>
    </recommendedName>
</protein>
<dbReference type="CDD" id="cd04301">
    <property type="entry name" value="NAT_SF"/>
    <property type="match status" value="1"/>
</dbReference>
<dbReference type="SUPFAM" id="SSF55729">
    <property type="entry name" value="Acyl-CoA N-acyltransferases (Nat)"/>
    <property type="match status" value="1"/>
</dbReference>
<evidence type="ECO:0000313" key="2">
    <source>
        <dbReference type="EMBL" id="KAJ3049213.1"/>
    </source>
</evidence>
<dbReference type="AlphaFoldDB" id="A0AAD5SA17"/>
<keyword evidence="3" id="KW-1185">Reference proteome</keyword>
<comment type="caution">
    <text evidence="2">The sequence shown here is derived from an EMBL/GenBank/DDBJ whole genome shotgun (WGS) entry which is preliminary data.</text>
</comment>
<dbReference type="Pfam" id="PF00583">
    <property type="entry name" value="Acetyltransf_1"/>
    <property type="match status" value="1"/>
</dbReference>
<gene>
    <name evidence="2" type="ORF">HK097_009761</name>
</gene>
<evidence type="ECO:0000313" key="3">
    <source>
        <dbReference type="Proteomes" id="UP001212841"/>
    </source>
</evidence>
<dbReference type="GO" id="GO:0016747">
    <property type="term" value="F:acyltransferase activity, transferring groups other than amino-acyl groups"/>
    <property type="evidence" value="ECO:0007669"/>
    <property type="project" value="InterPro"/>
</dbReference>
<evidence type="ECO:0000259" key="1">
    <source>
        <dbReference type="PROSITE" id="PS51186"/>
    </source>
</evidence>
<feature type="domain" description="N-acetyltransferase" evidence="1">
    <location>
        <begin position="17"/>
        <end position="205"/>
    </location>
</feature>
<dbReference type="EMBL" id="JADGJD010000677">
    <property type="protein sequence ID" value="KAJ3049213.1"/>
    <property type="molecule type" value="Genomic_DNA"/>
</dbReference>
<dbReference type="PANTHER" id="PTHR13170:SF16">
    <property type="entry name" value="PROTEIN O-GLCNACASE"/>
    <property type="match status" value="1"/>
</dbReference>
<organism evidence="2 3">
    <name type="scientific">Rhizophlyctis rosea</name>
    <dbReference type="NCBI Taxonomy" id="64517"/>
    <lineage>
        <taxon>Eukaryota</taxon>
        <taxon>Fungi</taxon>
        <taxon>Fungi incertae sedis</taxon>
        <taxon>Chytridiomycota</taxon>
        <taxon>Chytridiomycota incertae sedis</taxon>
        <taxon>Chytridiomycetes</taxon>
        <taxon>Rhizophlyctidales</taxon>
        <taxon>Rhizophlyctidaceae</taxon>
        <taxon>Rhizophlyctis</taxon>
    </lineage>
</organism>
<dbReference type="Proteomes" id="UP001212841">
    <property type="component" value="Unassembled WGS sequence"/>
</dbReference>